<sequence>MKTTIKKIGINGEGIAFEKKKPIFIPYTLPEEVIEYQITERKPNYSFGEVKKVLYPSPFRVQPECRSFKECGACTFMQVAYPTQLEYKKKLLQETLMKYAKIDPSLVDDVIASTSPLHYRNALKLPFAMKNDKLVIGMYGSNSNRFVRIDHCIIHQKRLDVIKREIVKILNAHHYKAYENANKDGLRYLVMRILESKVQVTIVGGKNDISKDCIDQIMNIEEVVSLYFSENRTKKTTNIFGKEMIHLGGVKFLNFHFKDIYATLSPRSFFQLNTAQASRLYDVVVNAVADNQECIVEAYCGVGMMSLLLANKAKKVIGIESIPEAIQNAKRNAQRNDIKNTKFMVGDAGTELVKLSAKQPIDTLVVDPPRSGLDDVMLDCIMKSDIQNIVYVSCNPATLAKNLAILQETYAITKITPVDMFSQTAHIETVVLLSHKDIEEHVKLSYEPEDKPSTHFRDATYEEIKSWVLEHYGLKVSSLYIGQVKDECGLAKRENYNKSKKKDAKVPLCPENKKEAIKAALEHFEMINDWKKMSE</sequence>
<name>A0A4R8A811_9FIRM</name>
<dbReference type="PANTHER" id="PTHR11061:SF30">
    <property type="entry name" value="TRNA (URACIL(54)-C(5))-METHYLTRANSFERASE"/>
    <property type="match status" value="1"/>
</dbReference>
<feature type="active site" evidence="5">
    <location>
        <position position="394"/>
    </location>
</feature>
<dbReference type="FunFam" id="2.40.50.140:FF:000097">
    <property type="entry name" value="23S rRNA (uracil(1939)-C(5))-methyltransferase RlmD"/>
    <property type="match status" value="1"/>
</dbReference>
<feature type="active site" description="Nucleophile" evidence="4">
    <location>
        <position position="394"/>
    </location>
</feature>
<dbReference type="AlphaFoldDB" id="A0A4R8A811"/>
<comment type="similarity">
    <text evidence="4">Belongs to the class I-like SAM-binding methyltransferase superfamily. RNA M5U methyltransferase family.</text>
</comment>
<dbReference type="Gene3D" id="2.40.50.140">
    <property type="entry name" value="Nucleic acid-binding proteins"/>
    <property type="match status" value="1"/>
</dbReference>
<evidence type="ECO:0000256" key="5">
    <source>
        <dbReference type="PROSITE-ProRule" id="PRU10015"/>
    </source>
</evidence>
<proteinExistence type="inferred from homology"/>
<dbReference type="OrthoDB" id="9804590at2"/>
<comment type="caution">
    <text evidence="7">The sequence shown here is derived from an EMBL/GenBank/DDBJ whole genome shotgun (WGS) entry which is preliminary data.</text>
</comment>
<dbReference type="FunFam" id="3.40.50.150:FF:000009">
    <property type="entry name" value="23S rRNA (Uracil(1939)-C(5))-methyltransferase RlmD"/>
    <property type="match status" value="1"/>
</dbReference>
<dbReference type="PANTHER" id="PTHR11061">
    <property type="entry name" value="RNA M5U METHYLTRANSFERASE"/>
    <property type="match status" value="1"/>
</dbReference>
<evidence type="ECO:0000256" key="1">
    <source>
        <dbReference type="ARBA" id="ARBA00022603"/>
    </source>
</evidence>
<dbReference type="PROSITE" id="PS01230">
    <property type="entry name" value="TRMA_1"/>
    <property type="match status" value="1"/>
</dbReference>
<dbReference type="SUPFAM" id="SSF53335">
    <property type="entry name" value="S-adenosyl-L-methionine-dependent methyltransferases"/>
    <property type="match status" value="1"/>
</dbReference>
<dbReference type="InterPro" id="IPR012340">
    <property type="entry name" value="NA-bd_OB-fold"/>
</dbReference>
<evidence type="ECO:0000313" key="8">
    <source>
        <dbReference type="Proteomes" id="UP000294743"/>
    </source>
</evidence>
<dbReference type="GO" id="GO:0070041">
    <property type="term" value="F:rRNA (uridine-C5-)-methyltransferase activity"/>
    <property type="evidence" value="ECO:0007669"/>
    <property type="project" value="UniProtKB-ARBA"/>
</dbReference>
<keyword evidence="1 4" id="KW-0489">Methyltransferase</keyword>
<dbReference type="EMBL" id="SODD01000002">
    <property type="protein sequence ID" value="TDW26011.1"/>
    <property type="molecule type" value="Genomic_DNA"/>
</dbReference>
<dbReference type="Gene3D" id="2.40.50.1070">
    <property type="match status" value="1"/>
</dbReference>
<dbReference type="InterPro" id="IPR029063">
    <property type="entry name" value="SAM-dependent_MTases_sf"/>
</dbReference>
<dbReference type="RefSeq" id="WP_134167552.1">
    <property type="nucleotide sequence ID" value="NZ_SODD01000002.1"/>
</dbReference>
<dbReference type="Proteomes" id="UP000294743">
    <property type="component" value="Unassembled WGS sequence"/>
</dbReference>
<evidence type="ECO:0000256" key="4">
    <source>
        <dbReference type="PROSITE-ProRule" id="PRU01024"/>
    </source>
</evidence>
<feature type="domain" description="TRAM" evidence="6">
    <location>
        <begin position="1"/>
        <end position="52"/>
    </location>
</feature>
<protein>
    <submittedName>
        <fullName evidence="7">23S rRNA (Uracil1939-C5)-methyltransferase</fullName>
    </submittedName>
</protein>
<dbReference type="Pfam" id="PF01938">
    <property type="entry name" value="TRAM"/>
    <property type="match status" value="1"/>
</dbReference>
<keyword evidence="2 4" id="KW-0808">Transferase</keyword>
<accession>A0A4R8A811</accession>
<dbReference type="InterPro" id="IPR030390">
    <property type="entry name" value="MeTrfase_TrmA_AS"/>
</dbReference>
<dbReference type="GO" id="GO:0070475">
    <property type="term" value="P:rRNA base methylation"/>
    <property type="evidence" value="ECO:0007669"/>
    <property type="project" value="TreeGrafter"/>
</dbReference>
<keyword evidence="3 4" id="KW-0949">S-adenosyl-L-methionine</keyword>
<dbReference type="InterPro" id="IPR002792">
    <property type="entry name" value="TRAM_dom"/>
</dbReference>
<feature type="binding site" evidence="4">
    <location>
        <position position="367"/>
    </location>
    <ligand>
        <name>S-adenosyl-L-methionine</name>
        <dbReference type="ChEBI" id="CHEBI:59789"/>
    </ligand>
</feature>
<dbReference type="PROSITE" id="PS50926">
    <property type="entry name" value="TRAM"/>
    <property type="match status" value="1"/>
</dbReference>
<gene>
    <name evidence="7" type="ORF">EDD63_10232</name>
</gene>
<dbReference type="PROSITE" id="PS51687">
    <property type="entry name" value="SAM_MT_RNA_M5U"/>
    <property type="match status" value="1"/>
</dbReference>
<reference evidence="7 8" key="1">
    <citation type="submission" date="2019-03" db="EMBL/GenBank/DDBJ databases">
        <title>Genomic Encyclopedia of Type Strains, Phase IV (KMG-IV): sequencing the most valuable type-strain genomes for metagenomic binning, comparative biology and taxonomic classification.</title>
        <authorList>
            <person name="Goeker M."/>
        </authorList>
    </citation>
    <scope>NUCLEOTIDE SEQUENCE [LARGE SCALE GENOMIC DNA]</scope>
    <source>
        <strain evidence="7 8">DSM 28867</strain>
    </source>
</reference>
<dbReference type="InterPro" id="IPR010280">
    <property type="entry name" value="U5_MeTrfase_fam"/>
</dbReference>
<feature type="binding site" evidence="4">
    <location>
        <position position="299"/>
    </location>
    <ligand>
        <name>S-adenosyl-L-methionine</name>
        <dbReference type="ChEBI" id="CHEBI:59789"/>
    </ligand>
</feature>
<organism evidence="7 8">
    <name type="scientific">Breznakia blatticola</name>
    <dbReference type="NCBI Taxonomy" id="1754012"/>
    <lineage>
        <taxon>Bacteria</taxon>
        <taxon>Bacillati</taxon>
        <taxon>Bacillota</taxon>
        <taxon>Erysipelotrichia</taxon>
        <taxon>Erysipelotrichales</taxon>
        <taxon>Erysipelotrichaceae</taxon>
        <taxon>Breznakia</taxon>
    </lineage>
</organism>
<dbReference type="Gene3D" id="3.40.50.150">
    <property type="entry name" value="Vaccinia Virus protein VP39"/>
    <property type="match status" value="1"/>
</dbReference>
<dbReference type="SUPFAM" id="SSF50249">
    <property type="entry name" value="Nucleic acid-binding proteins"/>
    <property type="match status" value="1"/>
</dbReference>
<feature type="binding site" evidence="4">
    <location>
        <position position="271"/>
    </location>
    <ligand>
        <name>S-adenosyl-L-methionine</name>
        <dbReference type="ChEBI" id="CHEBI:59789"/>
    </ligand>
</feature>
<feature type="binding site" evidence="4">
    <location>
        <position position="320"/>
    </location>
    <ligand>
        <name>S-adenosyl-L-methionine</name>
        <dbReference type="ChEBI" id="CHEBI:59789"/>
    </ligand>
</feature>
<evidence type="ECO:0000313" key="7">
    <source>
        <dbReference type="EMBL" id="TDW26011.1"/>
    </source>
</evidence>
<dbReference type="NCBIfam" id="TIGR00479">
    <property type="entry name" value="rumA"/>
    <property type="match status" value="1"/>
</dbReference>
<keyword evidence="8" id="KW-1185">Reference proteome</keyword>
<dbReference type="Pfam" id="PF05958">
    <property type="entry name" value="tRNA_U5-meth_tr"/>
    <property type="match status" value="1"/>
</dbReference>
<dbReference type="CDD" id="cd02440">
    <property type="entry name" value="AdoMet_MTases"/>
    <property type="match status" value="1"/>
</dbReference>
<evidence type="ECO:0000256" key="2">
    <source>
        <dbReference type="ARBA" id="ARBA00022679"/>
    </source>
</evidence>
<evidence type="ECO:0000256" key="3">
    <source>
        <dbReference type="ARBA" id="ARBA00022691"/>
    </source>
</evidence>
<evidence type="ECO:0000259" key="6">
    <source>
        <dbReference type="PROSITE" id="PS50926"/>
    </source>
</evidence>